<name>A0A1Y2PB24_9FLAO</name>
<evidence type="ECO:0000313" key="1">
    <source>
        <dbReference type="EMBL" id="OSY87674.1"/>
    </source>
</evidence>
<organism evidence="1 2">
    <name type="scientific">Tenacibaculum holothuriorum</name>
    <dbReference type="NCBI Taxonomy" id="1635173"/>
    <lineage>
        <taxon>Bacteria</taxon>
        <taxon>Pseudomonadati</taxon>
        <taxon>Bacteroidota</taxon>
        <taxon>Flavobacteriia</taxon>
        <taxon>Flavobacteriales</taxon>
        <taxon>Flavobacteriaceae</taxon>
        <taxon>Tenacibaculum</taxon>
    </lineage>
</organism>
<protein>
    <submittedName>
        <fullName evidence="1">Uncharacterized protein</fullName>
    </submittedName>
</protein>
<gene>
    <name evidence="1" type="ORF">WH52_09565</name>
</gene>
<keyword evidence="2" id="KW-1185">Reference proteome</keyword>
<accession>A0A1Y2PB24</accession>
<dbReference type="RefSeq" id="WP_086030733.1">
    <property type="nucleotide sequence ID" value="NZ_LAPZ01000007.1"/>
</dbReference>
<dbReference type="Proteomes" id="UP000194221">
    <property type="component" value="Unassembled WGS sequence"/>
</dbReference>
<reference evidence="1 2" key="1">
    <citation type="submission" date="2015-03" db="EMBL/GenBank/DDBJ databases">
        <title>Genome sequence of Tenacibaculum sp. S2-2, isolated from intestinal microbiota of sea cucumber, Apostichopus japonicas.</title>
        <authorList>
            <person name="Shao Z."/>
            <person name="Wang L."/>
            <person name="Li X."/>
        </authorList>
    </citation>
    <scope>NUCLEOTIDE SEQUENCE [LARGE SCALE GENOMIC DNA]</scope>
    <source>
        <strain evidence="1 2">S2-2</strain>
    </source>
</reference>
<proteinExistence type="predicted"/>
<dbReference type="EMBL" id="LAPZ01000007">
    <property type="protein sequence ID" value="OSY87674.1"/>
    <property type="molecule type" value="Genomic_DNA"/>
</dbReference>
<comment type="caution">
    <text evidence="1">The sequence shown here is derived from an EMBL/GenBank/DDBJ whole genome shotgun (WGS) entry which is preliminary data.</text>
</comment>
<dbReference type="AlphaFoldDB" id="A0A1Y2PB24"/>
<sequence length="90" mass="10768">MIEVVFKTLIFKTKHIEVNRFIKEITENNSETSYNEVKESLLKLVLYKFIKIKDKSNKGLYINKENNFFKARELGSVNKWLEQQRLINQA</sequence>
<dbReference type="OrthoDB" id="1189694at2"/>
<evidence type="ECO:0000313" key="2">
    <source>
        <dbReference type="Proteomes" id="UP000194221"/>
    </source>
</evidence>
<dbReference type="InParanoid" id="A0A1Y2PB24"/>